<reference evidence="2 3" key="1">
    <citation type="submission" date="2019-08" db="EMBL/GenBank/DDBJ databases">
        <title>Whole genome sequencing of chitin degrading bacteria Chitinophaga pinensis YS16.</title>
        <authorList>
            <person name="Singh R.P."/>
            <person name="Manchanda G."/>
            <person name="Maurya I.K."/>
            <person name="Joshi N.K."/>
            <person name="Srivastava A.K."/>
        </authorList>
    </citation>
    <scope>NUCLEOTIDE SEQUENCE [LARGE SCALE GENOMIC DNA]</scope>
    <source>
        <strain evidence="2 3">YS-16</strain>
    </source>
</reference>
<organism evidence="2 3">
    <name type="scientific">Chitinophaga pinensis</name>
    <dbReference type="NCBI Taxonomy" id="79329"/>
    <lineage>
        <taxon>Bacteria</taxon>
        <taxon>Pseudomonadati</taxon>
        <taxon>Bacteroidota</taxon>
        <taxon>Chitinophagia</taxon>
        <taxon>Chitinophagales</taxon>
        <taxon>Chitinophagaceae</taxon>
        <taxon>Chitinophaga</taxon>
    </lineage>
</organism>
<dbReference type="OrthoDB" id="658533at2"/>
<feature type="signal peptide" evidence="1">
    <location>
        <begin position="1"/>
        <end position="23"/>
    </location>
</feature>
<comment type="caution">
    <text evidence="2">The sequence shown here is derived from an EMBL/GenBank/DDBJ whole genome shotgun (WGS) entry which is preliminary data.</text>
</comment>
<gene>
    <name evidence="2" type="ORF">FEF09_18925</name>
</gene>
<evidence type="ECO:0000256" key="1">
    <source>
        <dbReference type="SAM" id="SignalP"/>
    </source>
</evidence>
<sequence>MTRSANRLLAVILCFAFYGCTLKDDTPPANGFSDNGTLIYTNYAVKKNWTGGTVIAFTDPIPSAGFTGRVNSVQFLLNALRQNGSYTYIPSDSTAFDKTKNFDIAIMYKNVEYKDGVEVANSGEAYSKPTAGTLKFYPGTGAGAQTFEYTLEFGKEHVVSGFYNGRITSIE</sequence>
<evidence type="ECO:0000313" key="2">
    <source>
        <dbReference type="EMBL" id="TWV98957.1"/>
    </source>
</evidence>
<keyword evidence="1" id="KW-0732">Signal</keyword>
<dbReference type="PROSITE" id="PS51257">
    <property type="entry name" value="PROKAR_LIPOPROTEIN"/>
    <property type="match status" value="1"/>
</dbReference>
<accession>A0A5C6LQS0</accession>
<keyword evidence="3" id="KW-1185">Reference proteome</keyword>
<evidence type="ECO:0008006" key="4">
    <source>
        <dbReference type="Google" id="ProtNLM"/>
    </source>
</evidence>
<name>A0A5C6LQS0_9BACT</name>
<proteinExistence type="predicted"/>
<dbReference type="Proteomes" id="UP000318815">
    <property type="component" value="Unassembled WGS sequence"/>
</dbReference>
<feature type="chain" id="PRO_5022765058" description="DUF5025 domain-containing protein" evidence="1">
    <location>
        <begin position="24"/>
        <end position="171"/>
    </location>
</feature>
<dbReference type="RefSeq" id="WP_146306570.1">
    <property type="nucleotide sequence ID" value="NZ_VOHS01000020.1"/>
</dbReference>
<evidence type="ECO:0000313" key="3">
    <source>
        <dbReference type="Proteomes" id="UP000318815"/>
    </source>
</evidence>
<protein>
    <recommendedName>
        <fullName evidence="4">DUF5025 domain-containing protein</fullName>
    </recommendedName>
</protein>
<dbReference type="AlphaFoldDB" id="A0A5C6LQS0"/>
<dbReference type="EMBL" id="VOHS01000020">
    <property type="protein sequence ID" value="TWV98957.1"/>
    <property type="molecule type" value="Genomic_DNA"/>
</dbReference>